<evidence type="ECO:0000313" key="1">
    <source>
        <dbReference type="EMBL" id="MFC4636148.1"/>
    </source>
</evidence>
<protein>
    <submittedName>
        <fullName evidence="1">Uncharacterized protein</fullName>
    </submittedName>
</protein>
<keyword evidence="2" id="KW-1185">Reference proteome</keyword>
<name>A0ABV9I210_9FLAO</name>
<dbReference type="Proteomes" id="UP001596043">
    <property type="component" value="Unassembled WGS sequence"/>
</dbReference>
<comment type="caution">
    <text evidence="1">The sequence shown here is derived from an EMBL/GenBank/DDBJ whole genome shotgun (WGS) entry which is preliminary data.</text>
</comment>
<evidence type="ECO:0000313" key="2">
    <source>
        <dbReference type="Proteomes" id="UP001596043"/>
    </source>
</evidence>
<proteinExistence type="predicted"/>
<reference evidence="2" key="1">
    <citation type="journal article" date="2019" name="Int. J. Syst. Evol. Microbiol.">
        <title>The Global Catalogue of Microorganisms (GCM) 10K type strain sequencing project: providing services to taxonomists for standard genome sequencing and annotation.</title>
        <authorList>
            <consortium name="The Broad Institute Genomics Platform"/>
            <consortium name="The Broad Institute Genome Sequencing Center for Infectious Disease"/>
            <person name="Wu L."/>
            <person name="Ma J."/>
        </authorList>
    </citation>
    <scope>NUCLEOTIDE SEQUENCE [LARGE SCALE GENOMIC DNA]</scope>
    <source>
        <strain evidence="2">YJ-61-S</strain>
    </source>
</reference>
<gene>
    <name evidence="1" type="ORF">ACFO3O_19735</name>
</gene>
<organism evidence="1 2">
    <name type="scientific">Dokdonia ponticola</name>
    <dbReference type="NCBI Taxonomy" id="2041041"/>
    <lineage>
        <taxon>Bacteria</taxon>
        <taxon>Pseudomonadati</taxon>
        <taxon>Bacteroidota</taxon>
        <taxon>Flavobacteriia</taxon>
        <taxon>Flavobacteriales</taxon>
        <taxon>Flavobacteriaceae</taxon>
        <taxon>Dokdonia</taxon>
    </lineage>
</organism>
<dbReference type="EMBL" id="JBHSFV010000015">
    <property type="protein sequence ID" value="MFC4636148.1"/>
    <property type="molecule type" value="Genomic_DNA"/>
</dbReference>
<dbReference type="RefSeq" id="WP_379982056.1">
    <property type="nucleotide sequence ID" value="NZ_JBHSFV010000015.1"/>
</dbReference>
<sequence length="145" mass="17076">MTQYTWKSNIFSSKTAIARDHKNIGYFSINFFGVTRMELLHQEYRCKRTGFLGKTLELYATRASEPMAILIFHTWKRSVSITYKQTAYQMKYDSLLGSRFKMYHDDNIIYTYHPSFASGTMETDTDDPLLITLGIYAHIRRRNNT</sequence>
<accession>A0ABV9I210</accession>